<dbReference type="EMBL" id="VEVO01000016">
    <property type="protein sequence ID" value="KAF0029825.1"/>
    <property type="molecule type" value="Genomic_DNA"/>
</dbReference>
<proteinExistence type="predicted"/>
<dbReference type="Proteomes" id="UP000438429">
    <property type="component" value="Unassembled WGS sequence"/>
</dbReference>
<evidence type="ECO:0000313" key="1">
    <source>
        <dbReference type="EMBL" id="KAF0029825.1"/>
    </source>
</evidence>
<name>A0A6A4SBL2_SCOMX</name>
<reference evidence="1 2" key="1">
    <citation type="submission" date="2019-06" db="EMBL/GenBank/DDBJ databases">
        <title>Draft genomes of female and male turbot (Scophthalmus maximus).</title>
        <authorList>
            <person name="Xu H."/>
            <person name="Xu X.-W."/>
            <person name="Shao C."/>
            <person name="Chen S."/>
        </authorList>
    </citation>
    <scope>NUCLEOTIDE SEQUENCE [LARGE SCALE GENOMIC DNA]</scope>
    <source>
        <strain evidence="1">Ysfricsl-2016a</strain>
        <tissue evidence="1">Blood</tissue>
    </source>
</reference>
<evidence type="ECO:0000313" key="2">
    <source>
        <dbReference type="Proteomes" id="UP000438429"/>
    </source>
</evidence>
<sequence>MTAAAAAERLAVRRLFYPKWNQTWRRSFVGRRVCVKRLRMLLFFTRAASRNGIDAAGAPITASHWLVPRAHRLRIGCCGLSVSF</sequence>
<protein>
    <submittedName>
        <fullName evidence="1">Uncharacterized protein</fullName>
    </submittedName>
</protein>
<dbReference type="AlphaFoldDB" id="A0A6A4SBL2"/>
<accession>A0A6A4SBL2</accession>
<organism evidence="1 2">
    <name type="scientific">Scophthalmus maximus</name>
    <name type="common">Turbot</name>
    <name type="synonym">Psetta maxima</name>
    <dbReference type="NCBI Taxonomy" id="52904"/>
    <lineage>
        <taxon>Eukaryota</taxon>
        <taxon>Metazoa</taxon>
        <taxon>Chordata</taxon>
        <taxon>Craniata</taxon>
        <taxon>Vertebrata</taxon>
        <taxon>Euteleostomi</taxon>
        <taxon>Actinopterygii</taxon>
        <taxon>Neopterygii</taxon>
        <taxon>Teleostei</taxon>
        <taxon>Neoteleostei</taxon>
        <taxon>Acanthomorphata</taxon>
        <taxon>Carangaria</taxon>
        <taxon>Pleuronectiformes</taxon>
        <taxon>Pleuronectoidei</taxon>
        <taxon>Scophthalmidae</taxon>
        <taxon>Scophthalmus</taxon>
    </lineage>
</organism>
<gene>
    <name evidence="1" type="ORF">F2P81_018930</name>
</gene>
<comment type="caution">
    <text evidence="1">The sequence shown here is derived from an EMBL/GenBank/DDBJ whole genome shotgun (WGS) entry which is preliminary data.</text>
</comment>